<keyword evidence="9" id="KW-1185">Reference proteome</keyword>
<dbReference type="InterPro" id="IPR029752">
    <property type="entry name" value="D-isomer_DH_CS1"/>
</dbReference>
<dbReference type="OrthoDB" id="9805416at2"/>
<keyword evidence="2" id="KW-0028">Amino-acid biosynthesis</keyword>
<name>A0A511ZR57_9BACI</name>
<dbReference type="Gene3D" id="3.40.50.720">
    <property type="entry name" value="NAD(P)-binding Rossmann-like Domain"/>
    <property type="match status" value="2"/>
</dbReference>
<evidence type="ECO:0000256" key="3">
    <source>
        <dbReference type="ARBA" id="ARBA00023002"/>
    </source>
</evidence>
<dbReference type="EMBL" id="BJYM01000036">
    <property type="protein sequence ID" value="GEN89934.1"/>
    <property type="molecule type" value="Genomic_DNA"/>
</dbReference>
<dbReference type="GO" id="GO:0051287">
    <property type="term" value="F:NAD binding"/>
    <property type="evidence" value="ECO:0007669"/>
    <property type="project" value="InterPro"/>
</dbReference>
<sequence>MKCLAFADLFIPKEMMQAGLKKLENQGVEVTVREWTHKNIEALQEDNLAVEQGGSEVISLPDSLLGDIDTFDIIITQFAPINEKVLRAATNLKLVGVLRGGTENINHNVANDLNISVFNTPGRNARSVAEFAVGLILSEIRNITRAHTALRNGHWRKNFPNSETIPELGGRTAGIIGYGNIGQLVGRFLAAFDMNVVFYDPYFKGETNFQQVDKLDTLLETADVVTLHGRLTEDTKHMIRYEHFEKMKKTAIFVNSARSGLVNEQDLIQALQKKEIMGAAIDTFDDEPLPLSSPFLQLDNVTVTTHLAGSTNDAFKNTPDLLVTRLLKESDLFNH</sequence>
<gene>
    <name evidence="8" type="ORF">OSO01_46730</name>
</gene>
<evidence type="ECO:0000259" key="6">
    <source>
        <dbReference type="Pfam" id="PF00389"/>
    </source>
</evidence>
<dbReference type="PROSITE" id="PS00065">
    <property type="entry name" value="D_2_HYDROXYACID_DH_1"/>
    <property type="match status" value="1"/>
</dbReference>
<organism evidence="8 9">
    <name type="scientific">Oceanobacillus sojae</name>
    <dbReference type="NCBI Taxonomy" id="582851"/>
    <lineage>
        <taxon>Bacteria</taxon>
        <taxon>Bacillati</taxon>
        <taxon>Bacillota</taxon>
        <taxon>Bacilli</taxon>
        <taxon>Bacillales</taxon>
        <taxon>Bacillaceae</taxon>
        <taxon>Oceanobacillus</taxon>
    </lineage>
</organism>
<dbReference type="RefSeq" id="WP_147212790.1">
    <property type="nucleotide sequence ID" value="NZ_BJYM01000036.1"/>
</dbReference>
<accession>A0A511ZR57</accession>
<dbReference type="InterPro" id="IPR006140">
    <property type="entry name" value="D-isomer_DH_NAD-bd"/>
</dbReference>
<dbReference type="Proteomes" id="UP000321558">
    <property type="component" value="Unassembled WGS sequence"/>
</dbReference>
<dbReference type="GO" id="GO:0004617">
    <property type="term" value="F:phosphoglycerate dehydrogenase activity"/>
    <property type="evidence" value="ECO:0007669"/>
    <property type="project" value="UniProtKB-ARBA"/>
</dbReference>
<protein>
    <submittedName>
        <fullName evidence="8">Oxidoreductase</fullName>
    </submittedName>
</protein>
<evidence type="ECO:0000259" key="7">
    <source>
        <dbReference type="Pfam" id="PF02826"/>
    </source>
</evidence>
<reference evidence="8 9" key="1">
    <citation type="submission" date="2019-07" db="EMBL/GenBank/DDBJ databases">
        <title>Whole genome shotgun sequence of Oceanobacillus sojae NBRC 105379.</title>
        <authorList>
            <person name="Hosoyama A."/>
            <person name="Uohara A."/>
            <person name="Ohji S."/>
            <person name="Ichikawa N."/>
        </authorList>
    </citation>
    <scope>NUCLEOTIDE SEQUENCE [LARGE SCALE GENOMIC DNA]</scope>
    <source>
        <strain evidence="8 9">NBRC 105379</strain>
    </source>
</reference>
<keyword evidence="3 5" id="KW-0560">Oxidoreductase</keyword>
<dbReference type="GO" id="GO:0006564">
    <property type="term" value="P:L-serine biosynthetic process"/>
    <property type="evidence" value="ECO:0007669"/>
    <property type="project" value="UniProtKB-ARBA"/>
</dbReference>
<proteinExistence type="inferred from homology"/>
<evidence type="ECO:0000256" key="5">
    <source>
        <dbReference type="RuleBase" id="RU003719"/>
    </source>
</evidence>
<dbReference type="InterPro" id="IPR036291">
    <property type="entry name" value="NAD(P)-bd_dom_sf"/>
</dbReference>
<evidence type="ECO:0000313" key="9">
    <source>
        <dbReference type="Proteomes" id="UP000321558"/>
    </source>
</evidence>
<evidence type="ECO:0000256" key="2">
    <source>
        <dbReference type="ARBA" id="ARBA00022605"/>
    </source>
</evidence>
<keyword evidence="4" id="KW-0520">NAD</keyword>
<dbReference type="Pfam" id="PF00389">
    <property type="entry name" value="2-Hacid_dh"/>
    <property type="match status" value="1"/>
</dbReference>
<dbReference type="AlphaFoldDB" id="A0A511ZR57"/>
<dbReference type="CDD" id="cd12171">
    <property type="entry name" value="2-Hacid_dh_10"/>
    <property type="match status" value="1"/>
</dbReference>
<dbReference type="Pfam" id="PF02826">
    <property type="entry name" value="2-Hacid_dh_C"/>
    <property type="match status" value="1"/>
</dbReference>
<comment type="caution">
    <text evidence="8">The sequence shown here is derived from an EMBL/GenBank/DDBJ whole genome shotgun (WGS) entry which is preliminary data.</text>
</comment>
<dbReference type="SUPFAM" id="SSF51735">
    <property type="entry name" value="NAD(P)-binding Rossmann-fold domains"/>
    <property type="match status" value="1"/>
</dbReference>
<feature type="domain" description="D-isomer specific 2-hydroxyacid dehydrogenase NAD-binding" evidence="7">
    <location>
        <begin position="133"/>
        <end position="308"/>
    </location>
</feature>
<dbReference type="PANTHER" id="PTHR42789:SF1">
    <property type="entry name" value="D-ISOMER SPECIFIC 2-HYDROXYACID DEHYDROGENASE FAMILY PROTEIN (AFU_ORTHOLOGUE AFUA_6G10090)"/>
    <property type="match status" value="1"/>
</dbReference>
<dbReference type="InterPro" id="IPR006139">
    <property type="entry name" value="D-isomer_2_OHA_DH_cat_dom"/>
</dbReference>
<dbReference type="FunFam" id="3.40.50.720:FF:000041">
    <property type="entry name" value="D-3-phosphoglycerate dehydrogenase"/>
    <property type="match status" value="1"/>
</dbReference>
<feature type="domain" description="D-isomer specific 2-hydroxyacid dehydrogenase catalytic" evidence="6">
    <location>
        <begin position="41"/>
        <end position="314"/>
    </location>
</feature>
<evidence type="ECO:0000256" key="4">
    <source>
        <dbReference type="ARBA" id="ARBA00023027"/>
    </source>
</evidence>
<comment type="similarity">
    <text evidence="1 5">Belongs to the D-isomer specific 2-hydroxyacid dehydrogenase family.</text>
</comment>
<evidence type="ECO:0000313" key="8">
    <source>
        <dbReference type="EMBL" id="GEN89934.1"/>
    </source>
</evidence>
<dbReference type="InterPro" id="IPR050857">
    <property type="entry name" value="D-2-hydroxyacid_DH"/>
</dbReference>
<dbReference type="GO" id="GO:0047545">
    <property type="term" value="F:(S)-2-hydroxyglutarate dehydrogenase activity"/>
    <property type="evidence" value="ECO:0007669"/>
    <property type="project" value="UniProtKB-ARBA"/>
</dbReference>
<dbReference type="SUPFAM" id="SSF52283">
    <property type="entry name" value="Formate/glycerate dehydrogenase catalytic domain-like"/>
    <property type="match status" value="1"/>
</dbReference>
<evidence type="ECO:0000256" key="1">
    <source>
        <dbReference type="ARBA" id="ARBA00005854"/>
    </source>
</evidence>
<dbReference type="PANTHER" id="PTHR42789">
    <property type="entry name" value="D-ISOMER SPECIFIC 2-HYDROXYACID DEHYDROGENASE FAMILY PROTEIN (AFU_ORTHOLOGUE AFUA_6G10090)"/>
    <property type="match status" value="1"/>
</dbReference>